<evidence type="ECO:0000256" key="3">
    <source>
        <dbReference type="ARBA" id="ARBA00022989"/>
    </source>
</evidence>
<evidence type="ECO:0000256" key="4">
    <source>
        <dbReference type="ARBA" id="ARBA00023136"/>
    </source>
</evidence>
<feature type="domain" description="Rhodopsin" evidence="7">
    <location>
        <begin position="30"/>
        <end position="286"/>
    </location>
</feature>
<dbReference type="OrthoDB" id="5393606at2759"/>
<feature type="transmembrane region" description="Helical" evidence="6">
    <location>
        <begin position="265"/>
        <end position="288"/>
    </location>
</feature>
<feature type="transmembrane region" description="Helical" evidence="6">
    <location>
        <begin position="220"/>
        <end position="245"/>
    </location>
</feature>
<feature type="transmembrane region" description="Helical" evidence="6">
    <location>
        <begin position="187"/>
        <end position="208"/>
    </location>
</feature>
<dbReference type="Proteomes" id="UP000799757">
    <property type="component" value="Unassembled WGS sequence"/>
</dbReference>
<evidence type="ECO:0000313" key="8">
    <source>
        <dbReference type="EMBL" id="KAF2800435.1"/>
    </source>
</evidence>
<keyword evidence="2 6" id="KW-0812">Transmembrane</keyword>
<keyword evidence="9" id="KW-1185">Reference proteome</keyword>
<organism evidence="8 9">
    <name type="scientific">Melanomma pulvis-pyrius CBS 109.77</name>
    <dbReference type="NCBI Taxonomy" id="1314802"/>
    <lineage>
        <taxon>Eukaryota</taxon>
        <taxon>Fungi</taxon>
        <taxon>Dikarya</taxon>
        <taxon>Ascomycota</taxon>
        <taxon>Pezizomycotina</taxon>
        <taxon>Dothideomycetes</taxon>
        <taxon>Pleosporomycetidae</taxon>
        <taxon>Pleosporales</taxon>
        <taxon>Melanommataceae</taxon>
        <taxon>Melanomma</taxon>
    </lineage>
</organism>
<dbReference type="Pfam" id="PF20684">
    <property type="entry name" value="Fung_rhodopsin"/>
    <property type="match status" value="1"/>
</dbReference>
<evidence type="ECO:0000259" key="7">
    <source>
        <dbReference type="Pfam" id="PF20684"/>
    </source>
</evidence>
<reference evidence="8" key="1">
    <citation type="journal article" date="2020" name="Stud. Mycol.">
        <title>101 Dothideomycetes genomes: a test case for predicting lifestyles and emergence of pathogens.</title>
        <authorList>
            <person name="Haridas S."/>
            <person name="Albert R."/>
            <person name="Binder M."/>
            <person name="Bloem J."/>
            <person name="Labutti K."/>
            <person name="Salamov A."/>
            <person name="Andreopoulos B."/>
            <person name="Baker S."/>
            <person name="Barry K."/>
            <person name="Bills G."/>
            <person name="Bluhm B."/>
            <person name="Cannon C."/>
            <person name="Castanera R."/>
            <person name="Culley D."/>
            <person name="Daum C."/>
            <person name="Ezra D."/>
            <person name="Gonzalez J."/>
            <person name="Henrissat B."/>
            <person name="Kuo A."/>
            <person name="Liang C."/>
            <person name="Lipzen A."/>
            <person name="Lutzoni F."/>
            <person name="Magnuson J."/>
            <person name="Mondo S."/>
            <person name="Nolan M."/>
            <person name="Ohm R."/>
            <person name="Pangilinan J."/>
            <person name="Park H.-J."/>
            <person name="Ramirez L."/>
            <person name="Alfaro M."/>
            <person name="Sun H."/>
            <person name="Tritt A."/>
            <person name="Yoshinaga Y."/>
            <person name="Zwiers L.-H."/>
            <person name="Turgeon B."/>
            <person name="Goodwin S."/>
            <person name="Spatafora J."/>
            <person name="Crous P."/>
            <person name="Grigoriev I."/>
        </authorList>
    </citation>
    <scope>NUCLEOTIDE SEQUENCE</scope>
    <source>
        <strain evidence="8">CBS 109.77</strain>
    </source>
</reference>
<keyword evidence="3 6" id="KW-1133">Transmembrane helix</keyword>
<comment type="subcellular location">
    <subcellularLocation>
        <location evidence="1">Membrane</location>
        <topology evidence="1">Multi-pass membrane protein</topology>
    </subcellularLocation>
</comment>
<gene>
    <name evidence="8" type="ORF">K505DRAFT_970</name>
</gene>
<feature type="transmembrane region" description="Helical" evidence="6">
    <location>
        <begin position="12"/>
        <end position="30"/>
    </location>
</feature>
<dbReference type="InterPro" id="IPR049326">
    <property type="entry name" value="Rhodopsin_dom_fungi"/>
</dbReference>
<feature type="transmembrane region" description="Helical" evidence="6">
    <location>
        <begin position="134"/>
        <end position="167"/>
    </location>
</feature>
<proteinExistence type="inferred from homology"/>
<evidence type="ECO:0000256" key="1">
    <source>
        <dbReference type="ARBA" id="ARBA00004141"/>
    </source>
</evidence>
<dbReference type="PANTHER" id="PTHR33048:SF157">
    <property type="entry name" value="INTEGRAL MEMBRANE PROTEIN"/>
    <property type="match status" value="1"/>
</dbReference>
<evidence type="ECO:0000256" key="6">
    <source>
        <dbReference type="SAM" id="Phobius"/>
    </source>
</evidence>
<evidence type="ECO:0000256" key="5">
    <source>
        <dbReference type="ARBA" id="ARBA00038359"/>
    </source>
</evidence>
<evidence type="ECO:0000256" key="2">
    <source>
        <dbReference type="ARBA" id="ARBA00022692"/>
    </source>
</evidence>
<dbReference type="PANTHER" id="PTHR33048">
    <property type="entry name" value="PTH11-LIKE INTEGRAL MEMBRANE PROTEIN (AFU_ORTHOLOGUE AFUA_5G11245)"/>
    <property type="match status" value="1"/>
</dbReference>
<protein>
    <recommendedName>
        <fullName evidence="7">Rhodopsin domain-containing protein</fullName>
    </recommendedName>
</protein>
<evidence type="ECO:0000313" key="9">
    <source>
        <dbReference type="Proteomes" id="UP000799757"/>
    </source>
</evidence>
<dbReference type="InterPro" id="IPR052337">
    <property type="entry name" value="SAT4-like"/>
</dbReference>
<dbReference type="GO" id="GO:0016020">
    <property type="term" value="C:membrane"/>
    <property type="evidence" value="ECO:0007669"/>
    <property type="project" value="UniProtKB-SubCell"/>
</dbReference>
<dbReference type="AlphaFoldDB" id="A0A6A6XWP8"/>
<name>A0A6A6XWP8_9PLEO</name>
<feature type="transmembrane region" description="Helical" evidence="6">
    <location>
        <begin position="50"/>
        <end position="69"/>
    </location>
</feature>
<comment type="similarity">
    <text evidence="5">Belongs to the SAT4 family.</text>
</comment>
<keyword evidence="4 6" id="KW-0472">Membrane</keyword>
<accession>A0A6A6XWP8</accession>
<sequence length="362" mass="40128">MSQAVTAPSPGATIAAGTVFPVVCAILVAARFQAKRYLGSGLLIDDWLTLPALLCTAGMGISLVVGVVYKGLGYPTPQSPDPSNRPLFISPQTVTTRKVEFSMELLQFPALTCTKLSLLFFYRRVFCSPWRAFLRLLFSAMITLCIIWGLGFYFSMAFICGTHFSAYWTSVKELRTHCPHLHTQQTWLAISDSIIDGIIFVIPIPLVFRLQMTISRKLAILVVFLFAAVTVAASITRMVIWLRAIENLKKSYALGGYDNQTVTAGLYWTMFETGLGLIVVCLPPLYVCSRAIWKSHFKNDASRFNHPNIIVQTSSSLADPMGSFVDAISSFQSQSQMVNVGDPEKGVEVPLGRTLHPVWRRQ</sequence>
<dbReference type="EMBL" id="MU001747">
    <property type="protein sequence ID" value="KAF2800435.1"/>
    <property type="molecule type" value="Genomic_DNA"/>
</dbReference>